<feature type="signal peptide" evidence="1">
    <location>
        <begin position="1"/>
        <end position="26"/>
    </location>
</feature>
<accession>A0AAN6NF93</accession>
<reference evidence="3" key="1">
    <citation type="journal article" date="2023" name="Mol. Phylogenet. Evol.">
        <title>Genome-scale phylogeny and comparative genomics of the fungal order Sordariales.</title>
        <authorList>
            <person name="Hensen N."/>
            <person name="Bonometti L."/>
            <person name="Westerberg I."/>
            <person name="Brannstrom I.O."/>
            <person name="Guillou S."/>
            <person name="Cros-Aarteil S."/>
            <person name="Calhoun S."/>
            <person name="Haridas S."/>
            <person name="Kuo A."/>
            <person name="Mondo S."/>
            <person name="Pangilinan J."/>
            <person name="Riley R."/>
            <person name="LaButti K."/>
            <person name="Andreopoulos B."/>
            <person name="Lipzen A."/>
            <person name="Chen C."/>
            <person name="Yan M."/>
            <person name="Daum C."/>
            <person name="Ng V."/>
            <person name="Clum A."/>
            <person name="Steindorff A."/>
            <person name="Ohm R.A."/>
            <person name="Martin F."/>
            <person name="Silar P."/>
            <person name="Natvig D.O."/>
            <person name="Lalanne C."/>
            <person name="Gautier V."/>
            <person name="Ament-Velasquez S.L."/>
            <person name="Kruys A."/>
            <person name="Hutchinson M.I."/>
            <person name="Powell A.J."/>
            <person name="Barry K."/>
            <person name="Miller A.N."/>
            <person name="Grigoriev I.V."/>
            <person name="Debuchy R."/>
            <person name="Gladieux P."/>
            <person name="Hiltunen Thoren M."/>
            <person name="Johannesson H."/>
        </authorList>
    </citation>
    <scope>NUCLEOTIDE SEQUENCE [LARGE SCALE GENOMIC DNA]</scope>
    <source>
        <strain evidence="3">CBS 340.73</strain>
    </source>
</reference>
<keyword evidence="3" id="KW-1185">Reference proteome</keyword>
<gene>
    <name evidence="2" type="ORF">QBC46DRAFT_376947</name>
</gene>
<keyword evidence="1" id="KW-0732">Signal</keyword>
<dbReference type="EMBL" id="MU853764">
    <property type="protein sequence ID" value="KAK3943723.1"/>
    <property type="molecule type" value="Genomic_DNA"/>
</dbReference>
<protein>
    <recommendedName>
        <fullName evidence="4">Secreted protein</fullName>
    </recommendedName>
</protein>
<evidence type="ECO:0000256" key="1">
    <source>
        <dbReference type="SAM" id="SignalP"/>
    </source>
</evidence>
<organism evidence="2 3">
    <name type="scientific">Diplogelasinospora grovesii</name>
    <dbReference type="NCBI Taxonomy" id="303347"/>
    <lineage>
        <taxon>Eukaryota</taxon>
        <taxon>Fungi</taxon>
        <taxon>Dikarya</taxon>
        <taxon>Ascomycota</taxon>
        <taxon>Pezizomycotina</taxon>
        <taxon>Sordariomycetes</taxon>
        <taxon>Sordariomycetidae</taxon>
        <taxon>Sordariales</taxon>
        <taxon>Diplogelasinosporaceae</taxon>
        <taxon>Diplogelasinospora</taxon>
    </lineage>
</organism>
<proteinExistence type="predicted"/>
<feature type="chain" id="PRO_5042930219" description="Secreted protein" evidence="1">
    <location>
        <begin position="27"/>
        <end position="94"/>
    </location>
</feature>
<evidence type="ECO:0000313" key="2">
    <source>
        <dbReference type="EMBL" id="KAK3943723.1"/>
    </source>
</evidence>
<comment type="caution">
    <text evidence="2">The sequence shown here is derived from an EMBL/GenBank/DDBJ whole genome shotgun (WGS) entry which is preliminary data.</text>
</comment>
<evidence type="ECO:0000313" key="3">
    <source>
        <dbReference type="Proteomes" id="UP001303473"/>
    </source>
</evidence>
<evidence type="ECO:0008006" key="4">
    <source>
        <dbReference type="Google" id="ProtNLM"/>
    </source>
</evidence>
<sequence length="94" mass="10359">MHLQTRVCRHIQVAFALSFAARLGLGKVGSCGLFYGKIEAHSHSAPHPRQEAGLTVGWRSYSVVRRPLPQPNYLIAILCDEIPGVSCPKAQHQK</sequence>
<name>A0AAN6NF93_9PEZI</name>
<dbReference type="Proteomes" id="UP001303473">
    <property type="component" value="Unassembled WGS sequence"/>
</dbReference>
<dbReference type="AlphaFoldDB" id="A0AAN6NF93"/>